<evidence type="ECO:0000313" key="6">
    <source>
        <dbReference type="EMBL" id="EPY03050.1"/>
    </source>
</evidence>
<name>S9TXH0_MAGFU</name>
<dbReference type="RefSeq" id="WP_021130837.1">
    <property type="nucleotide sequence ID" value="NZ_AQPH01000005.1"/>
</dbReference>
<dbReference type="GO" id="GO:0003841">
    <property type="term" value="F:1-acylglycerol-3-phosphate O-acyltransferase activity"/>
    <property type="evidence" value="ECO:0007669"/>
    <property type="project" value="TreeGrafter"/>
</dbReference>
<organism evidence="6 7">
    <name type="scientific">Magnetospirillum fulvum MGU-K5</name>
    <dbReference type="NCBI Taxonomy" id="1316936"/>
    <lineage>
        <taxon>Bacteria</taxon>
        <taxon>Pseudomonadati</taxon>
        <taxon>Pseudomonadota</taxon>
        <taxon>Alphaproteobacteria</taxon>
        <taxon>Rhodospirillales</taxon>
        <taxon>Rhodospirillaceae</taxon>
        <taxon>Magnetospirillum</taxon>
    </lineage>
</organism>
<dbReference type="PANTHER" id="PTHR10434">
    <property type="entry name" value="1-ACYL-SN-GLYCEROL-3-PHOSPHATE ACYLTRANSFERASE"/>
    <property type="match status" value="1"/>
</dbReference>
<evidence type="ECO:0000256" key="3">
    <source>
        <dbReference type="ARBA" id="ARBA00023315"/>
    </source>
</evidence>
<evidence type="ECO:0000259" key="5">
    <source>
        <dbReference type="SMART" id="SM00563"/>
    </source>
</evidence>
<gene>
    <name evidence="6" type="ORF">K678_02263</name>
</gene>
<feature type="domain" description="Phospholipid/glycerol acyltransferase" evidence="5">
    <location>
        <begin position="76"/>
        <end position="185"/>
    </location>
</feature>
<evidence type="ECO:0000256" key="2">
    <source>
        <dbReference type="ARBA" id="ARBA00022679"/>
    </source>
</evidence>
<sequence>MGTGLFLAAIGIGGSLLALTVFPLIALVTRDRCLRQKRIQAVLHRSLRLYCRAIHALRIADIDMTGTEQLKLLRGAMLIANHPSLLDVVMIMAAVPNVQCIVKGGLWRNPFFRLTVEGAGYIRNDQDPEALLRTCIETLKAGNNLIVFPEGTRTVRGQPIVLHRGFANIAIHAEVDLQLIRINCEPPILHKGNPWWKVPSTRSKFKMEVGDHLDIHNFLGYRYRSLSARKLVEFIEGYYTESHGHGCIGTGAETADRLGSQSGGYVS</sequence>
<dbReference type="EMBL" id="AQPH01000005">
    <property type="protein sequence ID" value="EPY03050.1"/>
    <property type="molecule type" value="Genomic_DNA"/>
</dbReference>
<dbReference type="OrthoDB" id="9808424at2"/>
<dbReference type="STRING" id="1316936.K678_02263"/>
<dbReference type="InterPro" id="IPR002123">
    <property type="entry name" value="Plipid/glycerol_acylTrfase"/>
</dbReference>
<dbReference type="Pfam" id="PF01553">
    <property type="entry name" value="Acyltransferase"/>
    <property type="match status" value="1"/>
</dbReference>
<evidence type="ECO:0000256" key="1">
    <source>
        <dbReference type="ARBA" id="ARBA00005189"/>
    </source>
</evidence>
<keyword evidence="3 6" id="KW-0012">Acyltransferase</keyword>
<reference evidence="6 7" key="1">
    <citation type="submission" date="2013-04" db="EMBL/GenBank/DDBJ databases">
        <authorList>
            <person name="Kuznetsov B."/>
            <person name="Ivanovsky R."/>
        </authorList>
    </citation>
    <scope>NUCLEOTIDE SEQUENCE [LARGE SCALE GENOMIC DNA]</scope>
    <source>
        <strain evidence="6 7">MGU-K5</strain>
    </source>
</reference>
<keyword evidence="4" id="KW-1133">Transmembrane helix</keyword>
<evidence type="ECO:0000313" key="7">
    <source>
        <dbReference type="Proteomes" id="UP000015350"/>
    </source>
</evidence>
<keyword evidence="4" id="KW-0472">Membrane</keyword>
<keyword evidence="4" id="KW-0812">Transmembrane</keyword>
<comment type="caution">
    <text evidence="6">The sequence shown here is derived from an EMBL/GenBank/DDBJ whole genome shotgun (WGS) entry which is preliminary data.</text>
</comment>
<dbReference type="SUPFAM" id="SSF69593">
    <property type="entry name" value="Glycerol-3-phosphate (1)-acyltransferase"/>
    <property type="match status" value="1"/>
</dbReference>
<dbReference type="CDD" id="cd07989">
    <property type="entry name" value="LPLAT_AGPAT-like"/>
    <property type="match status" value="1"/>
</dbReference>
<dbReference type="GO" id="GO:0006654">
    <property type="term" value="P:phosphatidic acid biosynthetic process"/>
    <property type="evidence" value="ECO:0007669"/>
    <property type="project" value="TreeGrafter"/>
</dbReference>
<accession>S9TXH0</accession>
<keyword evidence="2 6" id="KW-0808">Transferase</keyword>
<proteinExistence type="predicted"/>
<protein>
    <submittedName>
        <fullName evidence="6">1-acyl-sn-glycerol-3-phosphate acyltransferase</fullName>
    </submittedName>
</protein>
<comment type="pathway">
    <text evidence="1">Lipid metabolism.</text>
</comment>
<feature type="transmembrane region" description="Helical" evidence="4">
    <location>
        <begin position="6"/>
        <end position="28"/>
    </location>
</feature>
<dbReference type="eggNOG" id="COG0204">
    <property type="taxonomic scope" value="Bacteria"/>
</dbReference>
<dbReference type="PANTHER" id="PTHR10434:SF66">
    <property type="entry name" value="PHOSPHOLIPID_GLYCEROL ACYLTRANSFERASE DOMAIN-CONTAINING PROTEIN"/>
    <property type="match status" value="1"/>
</dbReference>
<dbReference type="AlphaFoldDB" id="S9TXH0"/>
<evidence type="ECO:0000256" key="4">
    <source>
        <dbReference type="SAM" id="Phobius"/>
    </source>
</evidence>
<dbReference type="SMART" id="SM00563">
    <property type="entry name" value="PlsC"/>
    <property type="match status" value="1"/>
</dbReference>
<dbReference type="Proteomes" id="UP000015350">
    <property type="component" value="Unassembled WGS sequence"/>
</dbReference>